<keyword evidence="1" id="KW-1003">Cell membrane</keyword>
<dbReference type="EMBL" id="SUTG01000038">
    <property type="protein sequence ID" value="MBE6512947.1"/>
    <property type="molecule type" value="Genomic_DNA"/>
</dbReference>
<comment type="caution">
    <text evidence="2">The sequence shown here is derived from an EMBL/GenBank/DDBJ whole genome shotgun (WGS) entry which is preliminary data.</text>
</comment>
<organism evidence="2 3">
    <name type="scientific">Methanobrevibacter olleyae</name>
    <dbReference type="NCBI Taxonomy" id="294671"/>
    <lineage>
        <taxon>Archaea</taxon>
        <taxon>Methanobacteriati</taxon>
        <taxon>Methanobacteriota</taxon>
        <taxon>Methanomada group</taxon>
        <taxon>Methanobacteria</taxon>
        <taxon>Methanobacteriales</taxon>
        <taxon>Methanobacteriaceae</taxon>
        <taxon>Methanobrevibacter</taxon>
    </lineage>
</organism>
<dbReference type="GO" id="GO:0022857">
    <property type="term" value="F:transmembrane transporter activity"/>
    <property type="evidence" value="ECO:0007669"/>
    <property type="project" value="UniProtKB-UniRule"/>
</dbReference>
<dbReference type="PROSITE" id="PS51257">
    <property type="entry name" value="PROKAR_LIPOPROTEIN"/>
    <property type="match status" value="1"/>
</dbReference>
<evidence type="ECO:0000313" key="2">
    <source>
        <dbReference type="EMBL" id="MBE6512947.1"/>
    </source>
</evidence>
<comment type="subcellular location">
    <subcellularLocation>
        <location evidence="1">Cell membrane</location>
        <topology evidence="1">Multi-pass membrane protein</topology>
    </subcellularLocation>
</comment>
<feature type="transmembrane region" description="Helical" evidence="1">
    <location>
        <begin position="12"/>
        <end position="32"/>
    </location>
</feature>
<keyword evidence="1" id="KW-0812">Transmembrane</keyword>
<dbReference type="PANTHER" id="PTHR34300">
    <property type="entry name" value="QUEUOSINE PRECURSOR TRANSPORTER-RELATED"/>
    <property type="match status" value="1"/>
</dbReference>
<name>A0A8T3VQD1_METOL</name>
<proteinExistence type="inferred from homology"/>
<protein>
    <recommendedName>
        <fullName evidence="1">Probable queuosine precursor transporter</fullName>
        <shortName evidence="1">Q precursor transporter</shortName>
    </recommendedName>
</protein>
<comment type="function">
    <text evidence="1">Involved in the import of queuosine (Q) precursors, required for Q precursor salvage.</text>
</comment>
<keyword evidence="1" id="KW-0472">Membrane</keyword>
<evidence type="ECO:0000256" key="1">
    <source>
        <dbReference type="HAMAP-Rule" id="MF_02088"/>
    </source>
</evidence>
<dbReference type="InterPro" id="IPR003744">
    <property type="entry name" value="YhhQ"/>
</dbReference>
<gene>
    <name evidence="2" type="ORF">E7Z75_07410</name>
</gene>
<dbReference type="Proteomes" id="UP000732619">
    <property type="component" value="Unassembled WGS sequence"/>
</dbReference>
<feature type="transmembrane region" description="Helical" evidence="1">
    <location>
        <begin position="113"/>
        <end position="132"/>
    </location>
</feature>
<dbReference type="Pfam" id="PF02592">
    <property type="entry name" value="Vut_1"/>
    <property type="match status" value="1"/>
</dbReference>
<dbReference type="AlphaFoldDB" id="A0A8T3VQD1"/>
<comment type="similarity">
    <text evidence="1">Belongs to the vitamin uptake transporter (VUT/ECF) (TC 2.A.88) family. Q precursor transporter subfamily.</text>
</comment>
<dbReference type="NCBIfam" id="TIGR00697">
    <property type="entry name" value="queuosine precursor transporter"/>
    <property type="match status" value="1"/>
</dbReference>
<feature type="transmembrane region" description="Helical" evidence="1">
    <location>
        <begin position="72"/>
        <end position="93"/>
    </location>
</feature>
<accession>A0A8T3VQD1</accession>
<dbReference type="GO" id="GO:0005886">
    <property type="term" value="C:plasma membrane"/>
    <property type="evidence" value="ECO:0007669"/>
    <property type="project" value="UniProtKB-SubCell"/>
</dbReference>
<evidence type="ECO:0000313" key="3">
    <source>
        <dbReference type="Proteomes" id="UP000732619"/>
    </source>
</evidence>
<feature type="transmembrane region" description="Helical" evidence="1">
    <location>
        <begin position="177"/>
        <end position="198"/>
    </location>
</feature>
<feature type="transmembrane region" description="Helical" evidence="1">
    <location>
        <begin position="38"/>
        <end position="60"/>
    </location>
</feature>
<feature type="transmembrane region" description="Helical" evidence="1">
    <location>
        <begin position="144"/>
        <end position="171"/>
    </location>
</feature>
<dbReference type="HAMAP" id="MF_02088">
    <property type="entry name" value="Q_prec_transport"/>
    <property type="match status" value="1"/>
</dbReference>
<keyword evidence="1" id="KW-0813">Transport</keyword>
<sequence>MSLLKNKPSQMELYPIITGIFCGCLIVSNILASKTFSFIDFILPCGVVIFPIVYIVGDVLTEIYGFKLAKRAIYLGFVMSLIAVIAYQIAMFLPGTDIATSNAFNIVLGSTPRILIASFVSYLVGSYVNAYFMKVLKERYTDYLFARCSISTLFGEGLDAILFITIAFAGIMPNEVLITMILCQGAFKIIYEIIVYPVTRTVINWIKSLDDTPFAKIA</sequence>
<reference evidence="2" key="1">
    <citation type="submission" date="2019-04" db="EMBL/GenBank/DDBJ databases">
        <title>Evolution of Biomass-Degrading Anaerobic Consortia Revealed by Metagenomics.</title>
        <authorList>
            <person name="Peng X."/>
        </authorList>
    </citation>
    <scope>NUCLEOTIDE SEQUENCE</scope>
    <source>
        <strain evidence="2">SIG14</strain>
    </source>
</reference>
<dbReference type="PANTHER" id="PTHR34300:SF2">
    <property type="entry name" value="QUEUOSINE PRECURSOR TRANSPORTER-RELATED"/>
    <property type="match status" value="1"/>
</dbReference>
<keyword evidence="1" id="KW-1133">Transmembrane helix</keyword>